<proteinExistence type="predicted"/>
<evidence type="ECO:0000313" key="1">
    <source>
        <dbReference type="EMBL" id="ABX07850.1"/>
    </source>
</evidence>
<dbReference type="HOGENOM" id="CLU_1813153_0_0_0"/>
<keyword evidence="2" id="KW-1185">Reference proteome</keyword>
<dbReference type="AlphaFoldDB" id="A9B936"/>
<gene>
    <name evidence="1" type="ordered locus">Haur_5223</name>
</gene>
<dbReference type="KEGG" id="hau:Haur_5223"/>
<dbReference type="Proteomes" id="UP000000787">
    <property type="component" value="Plasmid pHAU01"/>
</dbReference>
<accession>A9B936</accession>
<evidence type="ECO:0000313" key="2">
    <source>
        <dbReference type="Proteomes" id="UP000000787"/>
    </source>
</evidence>
<dbReference type="EMBL" id="CP000876">
    <property type="protein sequence ID" value="ABX07850.1"/>
    <property type="molecule type" value="Genomic_DNA"/>
</dbReference>
<dbReference type="BioCyc" id="HAUR316274:GHYA-5285-MONOMER"/>
<keyword evidence="1" id="KW-0614">Plasmid</keyword>
<protein>
    <submittedName>
        <fullName evidence="1">Uncharacterized protein</fullName>
    </submittedName>
</protein>
<organism evidence="1 2">
    <name type="scientific">Herpetosiphon aurantiacus (strain ATCC 23779 / DSM 785 / 114-95)</name>
    <dbReference type="NCBI Taxonomy" id="316274"/>
    <lineage>
        <taxon>Bacteria</taxon>
        <taxon>Bacillati</taxon>
        <taxon>Chloroflexota</taxon>
        <taxon>Chloroflexia</taxon>
        <taxon>Herpetosiphonales</taxon>
        <taxon>Herpetosiphonaceae</taxon>
        <taxon>Herpetosiphon</taxon>
    </lineage>
</organism>
<name>A9B936_HERA2</name>
<sequence length="142" mass="15907">MACGHSQGAFIPVYPSPAQPRPTLTPYQPMRQDTALIVDLPIAALQPTVYLTMDISQTLQFASSMRDIPLEWNMKFDPLVWDATAQGIPIVSDGVMQADPPATIRLVPQARGSTTMRIFLRYDPCQGCETVWRETHYEITIQ</sequence>
<reference evidence="1 2" key="1">
    <citation type="journal article" date="2011" name="Stand. Genomic Sci.">
        <title>Complete genome sequence of the filamentous gliding predatory bacterium Herpetosiphon aurantiacus type strain (114-95(T)).</title>
        <authorList>
            <person name="Kiss H."/>
            <person name="Nett M."/>
            <person name="Domin N."/>
            <person name="Martin K."/>
            <person name="Maresca J.A."/>
            <person name="Copeland A."/>
            <person name="Lapidus A."/>
            <person name="Lucas S."/>
            <person name="Berry K.W."/>
            <person name="Glavina Del Rio T."/>
            <person name="Dalin E."/>
            <person name="Tice H."/>
            <person name="Pitluck S."/>
            <person name="Richardson P."/>
            <person name="Bruce D."/>
            <person name="Goodwin L."/>
            <person name="Han C."/>
            <person name="Detter J.C."/>
            <person name="Schmutz J."/>
            <person name="Brettin T."/>
            <person name="Land M."/>
            <person name="Hauser L."/>
            <person name="Kyrpides N.C."/>
            <person name="Ivanova N."/>
            <person name="Goker M."/>
            <person name="Woyke T."/>
            <person name="Klenk H.P."/>
            <person name="Bryant D.A."/>
        </authorList>
    </citation>
    <scope>NUCLEOTIDE SEQUENCE [LARGE SCALE GENOMIC DNA]</scope>
    <source>
        <strain evidence="2">ATCC 23779 / DSM 785 / 114-95</strain>
        <plasmid evidence="1">pHAU01</plasmid>
    </source>
</reference>
<dbReference type="InParanoid" id="A9B936"/>
<geneLocation type="plasmid" evidence="1 2">
    <name>pHAU01</name>
</geneLocation>